<keyword evidence="12" id="KW-0732">Signal</keyword>
<keyword evidence="3 10" id="KW-0285">Flavoprotein</keyword>
<keyword evidence="12" id="KW-1003">Cell membrane</keyword>
<evidence type="ECO:0000313" key="13">
    <source>
        <dbReference type="EMBL" id="MBO8454064.1"/>
    </source>
</evidence>
<feature type="binding site" evidence="11">
    <location>
        <position position="316"/>
    </location>
    <ligand>
        <name>Mg(2+)</name>
        <dbReference type="ChEBI" id="CHEBI:18420"/>
    </ligand>
</feature>
<organism evidence="13 14">
    <name type="scientific">Candidatus Cryptobacteroides gallistercoris</name>
    <dbReference type="NCBI Taxonomy" id="2840765"/>
    <lineage>
        <taxon>Bacteria</taxon>
        <taxon>Pseudomonadati</taxon>
        <taxon>Bacteroidota</taxon>
        <taxon>Bacteroidia</taxon>
        <taxon>Bacteroidales</taxon>
        <taxon>Candidatus Cryptobacteroides</taxon>
    </lineage>
</organism>
<keyword evidence="12" id="KW-0472">Membrane</keyword>
<protein>
    <recommendedName>
        <fullName evidence="2 10">FAD:protein FMN transferase</fullName>
        <ecNumber evidence="1 10">2.7.1.180</ecNumber>
    </recommendedName>
    <alternativeName>
        <fullName evidence="8 10">Flavin transferase</fullName>
    </alternativeName>
</protein>
<keyword evidence="12" id="KW-0997">Cell inner membrane</keyword>
<dbReference type="Proteomes" id="UP000771749">
    <property type="component" value="Unassembled WGS sequence"/>
</dbReference>
<evidence type="ECO:0000256" key="9">
    <source>
        <dbReference type="ARBA" id="ARBA00048540"/>
    </source>
</evidence>
<keyword evidence="5 10" id="KW-0479">Metal-binding</keyword>
<dbReference type="InterPro" id="IPR024932">
    <property type="entry name" value="ApbE"/>
</dbReference>
<reference evidence="13" key="2">
    <citation type="journal article" date="2021" name="PeerJ">
        <title>Extensive microbial diversity within the chicken gut microbiome revealed by metagenomics and culture.</title>
        <authorList>
            <person name="Gilroy R."/>
            <person name="Ravi A."/>
            <person name="Getino M."/>
            <person name="Pursley I."/>
            <person name="Horton D.L."/>
            <person name="Alikhan N.F."/>
            <person name="Baker D."/>
            <person name="Gharbi K."/>
            <person name="Hall N."/>
            <person name="Watson M."/>
            <person name="Adriaenssens E.M."/>
            <person name="Foster-Nyarko E."/>
            <person name="Jarju S."/>
            <person name="Secka A."/>
            <person name="Antonio M."/>
            <person name="Oren A."/>
            <person name="Chaudhuri R.R."/>
            <person name="La Ragione R."/>
            <person name="Hildebrand F."/>
            <person name="Pallen M.J."/>
        </authorList>
    </citation>
    <scope>NUCLEOTIDE SEQUENCE</scope>
    <source>
        <strain evidence="13">F1-3629</strain>
    </source>
</reference>
<evidence type="ECO:0000256" key="4">
    <source>
        <dbReference type="ARBA" id="ARBA00022679"/>
    </source>
</evidence>
<dbReference type="AlphaFoldDB" id="A0A940DNA2"/>
<dbReference type="PANTHER" id="PTHR30040:SF2">
    <property type="entry name" value="FAD:PROTEIN FMN TRANSFERASE"/>
    <property type="match status" value="1"/>
</dbReference>
<comment type="cofactor">
    <cofactor evidence="11">
        <name>Mg(2+)</name>
        <dbReference type="ChEBI" id="CHEBI:18420"/>
    </cofactor>
    <cofactor evidence="11">
        <name>Mn(2+)</name>
        <dbReference type="ChEBI" id="CHEBI:29035"/>
    </cofactor>
    <text evidence="11">Magnesium. Can also use manganese.</text>
</comment>
<dbReference type="EC" id="2.7.1.180" evidence="1 10"/>
<dbReference type="PIRSF" id="PIRSF006268">
    <property type="entry name" value="ApbE"/>
    <property type="match status" value="1"/>
</dbReference>
<evidence type="ECO:0000256" key="6">
    <source>
        <dbReference type="ARBA" id="ARBA00022827"/>
    </source>
</evidence>
<keyword evidence="6 10" id="KW-0274">FAD</keyword>
<keyword evidence="12" id="KW-0449">Lipoprotein</keyword>
<dbReference type="Gene3D" id="3.10.520.10">
    <property type="entry name" value="ApbE-like domains"/>
    <property type="match status" value="1"/>
</dbReference>
<evidence type="ECO:0000313" key="14">
    <source>
        <dbReference type="Proteomes" id="UP000771749"/>
    </source>
</evidence>
<evidence type="ECO:0000256" key="5">
    <source>
        <dbReference type="ARBA" id="ARBA00022723"/>
    </source>
</evidence>
<keyword evidence="4 10" id="KW-0808">Transferase</keyword>
<dbReference type="SUPFAM" id="SSF143631">
    <property type="entry name" value="ApbE-like"/>
    <property type="match status" value="1"/>
</dbReference>
<evidence type="ECO:0000256" key="10">
    <source>
        <dbReference type="PIRNR" id="PIRNR006268"/>
    </source>
</evidence>
<comment type="subcellular location">
    <subcellularLocation>
        <location evidence="12">Cell inner membrane</location>
        <topology evidence="12">Lipid-anchor</topology>
        <orientation evidence="12">Periplasmic side</orientation>
    </subcellularLocation>
</comment>
<evidence type="ECO:0000256" key="7">
    <source>
        <dbReference type="ARBA" id="ARBA00022842"/>
    </source>
</evidence>
<dbReference type="PROSITE" id="PS51257">
    <property type="entry name" value="PROKAR_LIPOPROTEIN"/>
    <property type="match status" value="1"/>
</dbReference>
<evidence type="ECO:0000256" key="11">
    <source>
        <dbReference type="PIRSR" id="PIRSR006268-2"/>
    </source>
</evidence>
<evidence type="ECO:0000256" key="3">
    <source>
        <dbReference type="ARBA" id="ARBA00022630"/>
    </source>
</evidence>
<keyword evidence="7 10" id="KW-0460">Magnesium</keyword>
<evidence type="ECO:0000256" key="2">
    <source>
        <dbReference type="ARBA" id="ARBA00016337"/>
    </source>
</evidence>
<feature type="binding site" evidence="11">
    <location>
        <position position="312"/>
    </location>
    <ligand>
        <name>Mg(2+)</name>
        <dbReference type="ChEBI" id="CHEBI:18420"/>
    </ligand>
</feature>
<dbReference type="Pfam" id="PF02424">
    <property type="entry name" value="ApbE"/>
    <property type="match status" value="1"/>
</dbReference>
<dbReference type="GO" id="GO:0016740">
    <property type="term" value="F:transferase activity"/>
    <property type="evidence" value="ECO:0007669"/>
    <property type="project" value="UniProtKB-UniRule"/>
</dbReference>
<comment type="function">
    <text evidence="12">Flavin transferase that catalyzes the transfer of the FMN moiety of FAD and its covalent binding to the hydroxyl group of a threonine residue in a target flavoprotein.</text>
</comment>
<proteinExistence type="inferred from homology"/>
<comment type="similarity">
    <text evidence="10 12">Belongs to the ApbE family.</text>
</comment>
<comment type="catalytic activity">
    <reaction evidence="9 10 12">
        <text>L-threonyl-[protein] + FAD = FMN-L-threonyl-[protein] + AMP + H(+)</text>
        <dbReference type="Rhea" id="RHEA:36847"/>
        <dbReference type="Rhea" id="RHEA-COMP:11060"/>
        <dbReference type="Rhea" id="RHEA-COMP:11061"/>
        <dbReference type="ChEBI" id="CHEBI:15378"/>
        <dbReference type="ChEBI" id="CHEBI:30013"/>
        <dbReference type="ChEBI" id="CHEBI:57692"/>
        <dbReference type="ChEBI" id="CHEBI:74257"/>
        <dbReference type="ChEBI" id="CHEBI:456215"/>
        <dbReference type="EC" id="2.7.1.180"/>
    </reaction>
</comment>
<reference evidence="13" key="1">
    <citation type="submission" date="2020-10" db="EMBL/GenBank/DDBJ databases">
        <authorList>
            <person name="Gilroy R."/>
        </authorList>
    </citation>
    <scope>NUCLEOTIDE SEQUENCE</scope>
    <source>
        <strain evidence="13">F1-3629</strain>
    </source>
</reference>
<sequence>MKVKHEMSAFRSLSAAFAAFAAACSVSCAPESGYVALSGYAQGGNYSVKINMDGVDASPESLKSGIDSILNLVDNSLSGYNANSILSRLNSGERVMPDSIFLEMYRLSRRYFDMTGGAVDVSAGALFDVWGFGFTSDSLPSAAKVSEIKEYVGMDRLVPDLSSALAADGSVSARDIVADGRAEHLPVLNFNAVAQGYSCDLVADYLEKAGVKDMLVDIGGEIVCAGLNPGGNPWTIGVDRPVDGNNVSGADLKGILQAGPDKCGVVTSGNYRKFYMKDGRKYAHTVDPLTGYPVSHSLLSATVIAPTAAMADALATYCMVIGEEKAAAYIEGRDDIGGYLIYQDEDGRMRTWKSSGFRLLRD</sequence>
<evidence type="ECO:0000256" key="12">
    <source>
        <dbReference type="RuleBase" id="RU363002"/>
    </source>
</evidence>
<evidence type="ECO:0000256" key="1">
    <source>
        <dbReference type="ARBA" id="ARBA00011955"/>
    </source>
</evidence>
<name>A0A940DNA2_9BACT</name>
<feature type="binding site" evidence="11">
    <location>
        <position position="192"/>
    </location>
    <ligand>
        <name>Mg(2+)</name>
        <dbReference type="ChEBI" id="CHEBI:18420"/>
    </ligand>
</feature>
<gene>
    <name evidence="13" type="ORF">IAC07_04990</name>
</gene>
<feature type="chain" id="PRO_5038154003" description="FAD:protein FMN transferase" evidence="12">
    <location>
        <begin position="22"/>
        <end position="362"/>
    </location>
</feature>
<dbReference type="GO" id="GO:0046872">
    <property type="term" value="F:metal ion binding"/>
    <property type="evidence" value="ECO:0007669"/>
    <property type="project" value="UniProtKB-UniRule"/>
</dbReference>
<feature type="signal peptide" evidence="12">
    <location>
        <begin position="1"/>
        <end position="21"/>
    </location>
</feature>
<dbReference type="InterPro" id="IPR003374">
    <property type="entry name" value="ApbE-like_sf"/>
</dbReference>
<evidence type="ECO:0000256" key="8">
    <source>
        <dbReference type="ARBA" id="ARBA00031306"/>
    </source>
</evidence>
<dbReference type="EMBL" id="JADIMJ010000075">
    <property type="protein sequence ID" value="MBO8454064.1"/>
    <property type="molecule type" value="Genomic_DNA"/>
</dbReference>
<accession>A0A940DNA2</accession>
<dbReference type="PANTHER" id="PTHR30040">
    <property type="entry name" value="THIAMINE BIOSYNTHESIS LIPOPROTEIN APBE"/>
    <property type="match status" value="1"/>
</dbReference>
<comment type="caution">
    <text evidence="13">The sequence shown here is derived from an EMBL/GenBank/DDBJ whole genome shotgun (WGS) entry which is preliminary data.</text>
</comment>
<dbReference type="GO" id="GO:0005886">
    <property type="term" value="C:plasma membrane"/>
    <property type="evidence" value="ECO:0007669"/>
    <property type="project" value="UniProtKB-SubCell"/>
</dbReference>